<evidence type="ECO:0000313" key="6">
    <source>
        <dbReference type="EMBL" id="KPE49068.1"/>
    </source>
</evidence>
<dbReference type="AlphaFoldDB" id="A0A0N1KRV6"/>
<feature type="domain" description="Outer membrane protein beta-barrel" evidence="5">
    <location>
        <begin position="454"/>
        <end position="792"/>
    </location>
</feature>
<accession>A0A0N1KRV6</accession>
<gene>
    <name evidence="6" type="ORF">AOB46_21975</name>
</gene>
<evidence type="ECO:0000256" key="3">
    <source>
        <dbReference type="ARBA" id="ARBA00023237"/>
    </source>
</evidence>
<dbReference type="PATRIC" id="fig|253.9.peg.2824"/>
<reference evidence="6 7" key="1">
    <citation type="journal article" date="2015" name="Genom Data">
        <title>Draft genome sequence of a multidrug-resistant Chryseobacterium indologenes isolate from Malaysia.</title>
        <authorList>
            <person name="Yu C.Y."/>
            <person name="Ang G.Y."/>
            <person name="Cheng H.J."/>
            <person name="Cheong Y.M."/>
            <person name="Yin W.F."/>
            <person name="Chan K.G."/>
        </authorList>
    </citation>
    <scope>NUCLEOTIDE SEQUENCE [LARGE SCALE GENOMIC DNA]</scope>
    <source>
        <strain evidence="6 7">CI_885</strain>
    </source>
</reference>
<dbReference type="OrthoDB" id="603275at2"/>
<dbReference type="SUPFAM" id="SSF56935">
    <property type="entry name" value="Porins"/>
    <property type="match status" value="1"/>
</dbReference>
<reference evidence="7" key="2">
    <citation type="submission" date="2015-09" db="EMBL/GenBank/DDBJ databases">
        <title>Draft genome sequence of a multidrug-resistant Chryseobacterium indologenes isolate from Malaysia.</title>
        <authorList>
            <person name="Yu C.Y."/>
            <person name="Ang G.Y."/>
            <person name="Chan K.-G."/>
        </authorList>
    </citation>
    <scope>NUCLEOTIDE SEQUENCE [LARGE SCALE GENOMIC DNA]</scope>
    <source>
        <strain evidence="7">CI_885</strain>
    </source>
</reference>
<keyword evidence="4" id="KW-0732">Signal</keyword>
<dbReference type="InterPro" id="IPR036942">
    <property type="entry name" value="Beta-barrel_TonB_sf"/>
</dbReference>
<keyword evidence="2" id="KW-0472">Membrane</keyword>
<dbReference type="EMBL" id="LJOD01000026">
    <property type="protein sequence ID" value="KPE49068.1"/>
    <property type="molecule type" value="Genomic_DNA"/>
</dbReference>
<feature type="signal peptide" evidence="4">
    <location>
        <begin position="1"/>
        <end position="19"/>
    </location>
</feature>
<dbReference type="Pfam" id="PF14905">
    <property type="entry name" value="OMP_b-brl_3"/>
    <property type="match status" value="1"/>
</dbReference>
<name>A0A0N1KRV6_CHRID</name>
<organism evidence="6 7">
    <name type="scientific">Chryseobacterium indologenes</name>
    <name type="common">Flavobacterium indologenes</name>
    <dbReference type="NCBI Taxonomy" id="253"/>
    <lineage>
        <taxon>Bacteria</taxon>
        <taxon>Pseudomonadati</taxon>
        <taxon>Bacteroidota</taxon>
        <taxon>Flavobacteriia</taxon>
        <taxon>Flavobacteriales</taxon>
        <taxon>Weeksellaceae</taxon>
        <taxon>Chryseobacterium group</taxon>
        <taxon>Chryseobacterium</taxon>
    </lineage>
</organism>
<sequence>MLKKTIVILLIFFCHLVSAQECILKGQVLEEASGLPLSDASVSVFNNGKAEGSVSTNTEGKFEIKLNCEKKYTIEIGHNGYGNHTASLDPNHKNLYQVKLKKGQHVASIEEVLVKAAKAVKVKGDTLEFNANSFKTGNEVVLEDLLKKLPGVEVQNGKLLYKGKEMTQVTVGGREVMGGNQKLLNKNLPSDAVSKIQLNTKFKANPFASSLQEDEQFSLNIELKENMKSLAFGNVTLGGDANKHTDAQAKVFYFSEKIDATLINDFNTYGKQVFDRDDYFNFFGGISEFNSEGSIYSLRGGNNTLNFEPSINAFKVETYNGAAHFGYEPNKKMKISGFGLVNTNNIRYKSKVERIFNDSYKEEDDQENKNNLLSMMARLRVDYSPSDRGQVKYRLNLNYVDNKEEQGVNRFRNNEFTGFSQNQTKRENYNLSQTISYIQKVGRDNNIGFYLRHQYQKETPDLLMNAEEQMFNAWGNLTPTNGRYILRQDQEYTTNTLQLYSVYNHLINNTTNLKFKIGTNFSFQGFKNEIYDQDNLITQNNAVSDTDFNYNETFADATFTKKLGNFQADLGAGVSLFNETAKFRTGTKTSFNEAKVLPHVVLNYKFSNATQITLNYNQAYSFPNAKDLTESYVIQNYRSIFSGNQNLRQALTHTSSLNFNHFDSFTFFNVFANLSYVHRERSIQNNSRFEKVVTDPSNPDAYTVSQINSLFNSDYEEKSYSGMFRIGKKFTKWMNTRLSGTLSYSDYYTFTNTLNSQDVQVVNSNSFTQNYTLNNQFTLKKSLELNIGLNATFSKFKSLTEQNFDGWRPFADVSWSINSKLLLQTDFSYRIQNRDGQRINEAKELNASLRYNIAKKVYVTLIGGNLLGNGALVSNAFNDIYVETITKNVLGRYFMVNVRYKF</sequence>
<dbReference type="Gene3D" id="2.60.40.1120">
    <property type="entry name" value="Carboxypeptidase-like, regulatory domain"/>
    <property type="match status" value="1"/>
</dbReference>
<evidence type="ECO:0000256" key="2">
    <source>
        <dbReference type="ARBA" id="ARBA00023136"/>
    </source>
</evidence>
<evidence type="ECO:0000256" key="4">
    <source>
        <dbReference type="SAM" id="SignalP"/>
    </source>
</evidence>
<comment type="subcellular location">
    <subcellularLocation>
        <location evidence="1">Cell outer membrane</location>
    </subcellularLocation>
</comment>
<dbReference type="SUPFAM" id="SSF49464">
    <property type="entry name" value="Carboxypeptidase regulatory domain-like"/>
    <property type="match status" value="1"/>
</dbReference>
<dbReference type="InterPro" id="IPR041700">
    <property type="entry name" value="OMP_b-brl_3"/>
</dbReference>
<proteinExistence type="predicted"/>
<comment type="caution">
    <text evidence="6">The sequence shown here is derived from an EMBL/GenBank/DDBJ whole genome shotgun (WGS) entry which is preliminary data.</text>
</comment>
<evidence type="ECO:0000259" key="5">
    <source>
        <dbReference type="Pfam" id="PF14905"/>
    </source>
</evidence>
<evidence type="ECO:0000313" key="7">
    <source>
        <dbReference type="Proteomes" id="UP000037953"/>
    </source>
</evidence>
<protein>
    <recommendedName>
        <fullName evidence="5">Outer membrane protein beta-barrel domain-containing protein</fullName>
    </recommendedName>
</protein>
<dbReference type="Gene3D" id="2.40.170.20">
    <property type="entry name" value="TonB-dependent receptor, beta-barrel domain"/>
    <property type="match status" value="1"/>
</dbReference>
<dbReference type="Proteomes" id="UP000037953">
    <property type="component" value="Unassembled WGS sequence"/>
</dbReference>
<dbReference type="InterPro" id="IPR008969">
    <property type="entry name" value="CarboxyPept-like_regulatory"/>
</dbReference>
<feature type="chain" id="PRO_5005876001" description="Outer membrane protein beta-barrel domain-containing protein" evidence="4">
    <location>
        <begin position="20"/>
        <end position="902"/>
    </location>
</feature>
<dbReference type="Pfam" id="PF13715">
    <property type="entry name" value="CarbopepD_reg_2"/>
    <property type="match status" value="1"/>
</dbReference>
<evidence type="ECO:0000256" key="1">
    <source>
        <dbReference type="ARBA" id="ARBA00004442"/>
    </source>
</evidence>
<keyword evidence="3" id="KW-0998">Cell outer membrane</keyword>
<dbReference type="GO" id="GO:0009279">
    <property type="term" value="C:cell outer membrane"/>
    <property type="evidence" value="ECO:0007669"/>
    <property type="project" value="UniProtKB-SubCell"/>
</dbReference>